<evidence type="ECO:0000313" key="3">
    <source>
        <dbReference type="EnsemblPlants" id="KEH24106"/>
    </source>
</evidence>
<dbReference type="PANTHER" id="PTHR31284:SF19">
    <property type="entry name" value="VEGETATIVE STORAGE PROTEIN 1-RELATED"/>
    <property type="match status" value="1"/>
</dbReference>
<reference evidence="2 4" key="1">
    <citation type="journal article" date="2011" name="Nature">
        <title>The Medicago genome provides insight into the evolution of rhizobial symbioses.</title>
        <authorList>
            <person name="Young N.D."/>
            <person name="Debelle F."/>
            <person name="Oldroyd G.E."/>
            <person name="Geurts R."/>
            <person name="Cannon S.B."/>
            <person name="Udvardi M.K."/>
            <person name="Benedito V.A."/>
            <person name="Mayer K.F."/>
            <person name="Gouzy J."/>
            <person name="Schoof H."/>
            <person name="Van de Peer Y."/>
            <person name="Proost S."/>
            <person name="Cook D.R."/>
            <person name="Meyers B.C."/>
            <person name="Spannagl M."/>
            <person name="Cheung F."/>
            <person name="De Mita S."/>
            <person name="Krishnakumar V."/>
            <person name="Gundlach H."/>
            <person name="Zhou S."/>
            <person name="Mudge J."/>
            <person name="Bharti A.K."/>
            <person name="Murray J.D."/>
            <person name="Naoumkina M.A."/>
            <person name="Rosen B."/>
            <person name="Silverstein K.A."/>
            <person name="Tang H."/>
            <person name="Rombauts S."/>
            <person name="Zhao P.X."/>
            <person name="Zhou P."/>
            <person name="Barbe V."/>
            <person name="Bardou P."/>
            <person name="Bechner M."/>
            <person name="Bellec A."/>
            <person name="Berger A."/>
            <person name="Berges H."/>
            <person name="Bidwell S."/>
            <person name="Bisseling T."/>
            <person name="Choisne N."/>
            <person name="Couloux A."/>
            <person name="Denny R."/>
            <person name="Deshpande S."/>
            <person name="Dai X."/>
            <person name="Doyle J.J."/>
            <person name="Dudez A.M."/>
            <person name="Farmer A.D."/>
            <person name="Fouteau S."/>
            <person name="Franken C."/>
            <person name="Gibelin C."/>
            <person name="Gish J."/>
            <person name="Goldstein S."/>
            <person name="Gonzalez A.J."/>
            <person name="Green P.J."/>
            <person name="Hallab A."/>
            <person name="Hartog M."/>
            <person name="Hua A."/>
            <person name="Humphray S.J."/>
            <person name="Jeong D.H."/>
            <person name="Jing Y."/>
            <person name="Jocker A."/>
            <person name="Kenton S.M."/>
            <person name="Kim D.J."/>
            <person name="Klee K."/>
            <person name="Lai H."/>
            <person name="Lang C."/>
            <person name="Lin S."/>
            <person name="Macmil S.L."/>
            <person name="Magdelenat G."/>
            <person name="Matthews L."/>
            <person name="McCorrison J."/>
            <person name="Monaghan E.L."/>
            <person name="Mun J.H."/>
            <person name="Najar F.Z."/>
            <person name="Nicholson C."/>
            <person name="Noirot C."/>
            <person name="O'Bleness M."/>
            <person name="Paule C.R."/>
            <person name="Poulain J."/>
            <person name="Prion F."/>
            <person name="Qin B."/>
            <person name="Qu C."/>
            <person name="Retzel E.F."/>
            <person name="Riddle C."/>
            <person name="Sallet E."/>
            <person name="Samain S."/>
            <person name="Samson N."/>
            <person name="Sanders I."/>
            <person name="Saurat O."/>
            <person name="Scarpelli C."/>
            <person name="Schiex T."/>
            <person name="Segurens B."/>
            <person name="Severin A.J."/>
            <person name="Sherrier D.J."/>
            <person name="Shi R."/>
            <person name="Sims S."/>
            <person name="Singer S.R."/>
            <person name="Sinharoy S."/>
            <person name="Sterck L."/>
            <person name="Viollet A."/>
            <person name="Wang B.B."/>
            <person name="Wang K."/>
            <person name="Wang M."/>
            <person name="Wang X."/>
            <person name="Warfsmann J."/>
            <person name="Weissenbach J."/>
            <person name="White D.D."/>
            <person name="White J.D."/>
            <person name="Wiley G.B."/>
            <person name="Wincker P."/>
            <person name="Xing Y."/>
            <person name="Yang L."/>
            <person name="Yao Z."/>
            <person name="Ying F."/>
            <person name="Zhai J."/>
            <person name="Zhou L."/>
            <person name="Zuber A."/>
            <person name="Denarie J."/>
            <person name="Dixon R.A."/>
            <person name="May G.D."/>
            <person name="Schwartz D.C."/>
            <person name="Rogers J."/>
            <person name="Quetier F."/>
            <person name="Town C.D."/>
            <person name="Roe B.A."/>
        </authorList>
    </citation>
    <scope>NUCLEOTIDE SEQUENCE [LARGE SCALE GENOMIC DNA]</scope>
    <source>
        <strain evidence="2">A17</strain>
        <strain evidence="3 4">cv. Jemalong A17</strain>
    </source>
</reference>
<reference evidence="3" key="3">
    <citation type="submission" date="2015-04" db="UniProtKB">
        <authorList>
            <consortium name="EnsemblPlants"/>
        </authorList>
    </citation>
    <scope>IDENTIFICATION</scope>
    <source>
        <strain evidence="3">cv. Jemalong A17</strain>
    </source>
</reference>
<organism evidence="2 4">
    <name type="scientific">Medicago truncatula</name>
    <name type="common">Barrel medic</name>
    <name type="synonym">Medicago tribuloides</name>
    <dbReference type="NCBI Taxonomy" id="3880"/>
    <lineage>
        <taxon>Eukaryota</taxon>
        <taxon>Viridiplantae</taxon>
        <taxon>Streptophyta</taxon>
        <taxon>Embryophyta</taxon>
        <taxon>Tracheophyta</taxon>
        <taxon>Spermatophyta</taxon>
        <taxon>Magnoliopsida</taxon>
        <taxon>eudicotyledons</taxon>
        <taxon>Gunneridae</taxon>
        <taxon>Pentapetalae</taxon>
        <taxon>rosids</taxon>
        <taxon>fabids</taxon>
        <taxon>Fabales</taxon>
        <taxon>Fabaceae</taxon>
        <taxon>Papilionoideae</taxon>
        <taxon>50 kb inversion clade</taxon>
        <taxon>NPAAA clade</taxon>
        <taxon>Hologalegina</taxon>
        <taxon>IRL clade</taxon>
        <taxon>Trifolieae</taxon>
        <taxon>Medicago</taxon>
    </lineage>
</organism>
<dbReference type="EnsemblPlants" id="KEH24106">
    <property type="protein sequence ID" value="KEH24106"/>
    <property type="gene ID" value="MTR_7g103500"/>
</dbReference>
<dbReference type="Pfam" id="PF03767">
    <property type="entry name" value="Acid_phosphat_B"/>
    <property type="match status" value="1"/>
</dbReference>
<accession>A0A072U407</accession>
<dbReference type="Gene3D" id="3.40.50.1000">
    <property type="entry name" value="HAD superfamily/HAD-like"/>
    <property type="match status" value="1"/>
</dbReference>
<evidence type="ECO:0000256" key="1">
    <source>
        <dbReference type="ARBA" id="ARBA00022729"/>
    </source>
</evidence>
<dbReference type="EMBL" id="CM001223">
    <property type="protein sequence ID" value="KEH24106.1"/>
    <property type="molecule type" value="Genomic_DNA"/>
</dbReference>
<dbReference type="SUPFAM" id="SSF56784">
    <property type="entry name" value="HAD-like"/>
    <property type="match status" value="1"/>
</dbReference>
<dbReference type="AlphaFoldDB" id="A0A072U407"/>
<gene>
    <name evidence="2" type="ordered locus">MTR_7g103500</name>
</gene>
<reference evidence="2 4" key="2">
    <citation type="journal article" date="2014" name="BMC Genomics">
        <title>An improved genome release (version Mt4.0) for the model legume Medicago truncatula.</title>
        <authorList>
            <person name="Tang H."/>
            <person name="Krishnakumar V."/>
            <person name="Bidwell S."/>
            <person name="Rosen B."/>
            <person name="Chan A."/>
            <person name="Zhou S."/>
            <person name="Gentzbittel L."/>
            <person name="Childs K.L."/>
            <person name="Yandell M."/>
            <person name="Gundlach H."/>
            <person name="Mayer K.F."/>
            <person name="Schwartz D.C."/>
            <person name="Town C.D."/>
        </authorList>
    </citation>
    <scope>GENOME REANNOTATION</scope>
    <source>
        <strain evidence="2">A17</strain>
        <strain evidence="3 4">cv. Jemalong A17</strain>
    </source>
</reference>
<dbReference type="HOGENOM" id="CLU_1596976_0_0_1"/>
<keyword evidence="4" id="KW-1185">Reference proteome</keyword>
<dbReference type="GO" id="GO:0003993">
    <property type="term" value="F:acid phosphatase activity"/>
    <property type="evidence" value="ECO:0000318"/>
    <property type="project" value="GO_Central"/>
</dbReference>
<dbReference type="PANTHER" id="PTHR31284">
    <property type="entry name" value="ACID PHOSPHATASE-LIKE PROTEIN"/>
    <property type="match status" value="1"/>
</dbReference>
<name>A0A072U407_MEDTR</name>
<dbReference type="GO" id="GO:0006952">
    <property type="term" value="P:defense response"/>
    <property type="evidence" value="ECO:0000318"/>
    <property type="project" value="GO_Central"/>
</dbReference>
<dbReference type="InterPro" id="IPR036412">
    <property type="entry name" value="HAD-like_sf"/>
</dbReference>
<keyword evidence="1" id="KW-0732">Signal</keyword>
<protein>
    <submittedName>
        <fullName evidence="2">Acid phosphatase</fullName>
    </submittedName>
</protein>
<sequence length="167" mass="18944">MEIFSTLSPCKLMIHVWRLFNSWMQHYYTNTCPCELGWVEPFNATSFNEWADLGTAPALPESQKLYNKLLSLGIKIVFLTGRANKQKNITAKNLRLAGYHTREKLICKDTSIYHGKTAVTYKSSERKKLEEEGYKIIGNIGDHLEPTQAIGLLSSLIQCTTLHPSGH</sequence>
<dbReference type="Proteomes" id="UP000002051">
    <property type="component" value="Unassembled WGS sequence"/>
</dbReference>
<evidence type="ECO:0000313" key="2">
    <source>
        <dbReference type="EMBL" id="KEH24106.1"/>
    </source>
</evidence>
<dbReference type="InterPro" id="IPR005519">
    <property type="entry name" value="Acid_phosphat_B-like"/>
</dbReference>
<evidence type="ECO:0000313" key="4">
    <source>
        <dbReference type="Proteomes" id="UP000002051"/>
    </source>
</evidence>
<proteinExistence type="predicted"/>
<dbReference type="InterPro" id="IPR023214">
    <property type="entry name" value="HAD_sf"/>
</dbReference>